<accession>A0A437MC57</accession>
<comment type="caution">
    <text evidence="2">The sequence shown here is derived from an EMBL/GenBank/DDBJ whole genome shotgun (WGS) entry which is preliminary data.</text>
</comment>
<reference evidence="2 3" key="1">
    <citation type="submission" date="2019-01" db="EMBL/GenBank/DDBJ databases">
        <authorList>
            <person name="Chen W.-M."/>
        </authorList>
    </citation>
    <scope>NUCLEOTIDE SEQUENCE [LARGE SCALE GENOMIC DNA]</scope>
    <source>
        <strain evidence="2 3">CCP-6</strain>
    </source>
</reference>
<dbReference type="PROSITE" id="PS51257">
    <property type="entry name" value="PROKAR_LIPOPROTEIN"/>
    <property type="match status" value="1"/>
</dbReference>
<gene>
    <name evidence="2" type="ORF">EOD42_16730</name>
</gene>
<proteinExistence type="predicted"/>
<sequence>MDRLTTEQAAIIGAFTGIACGPFSDIHKLAEQRLGRPIWTHEFAIEGVIVQLREAVREDFLAICATPAPEGDGA</sequence>
<evidence type="ECO:0000313" key="3">
    <source>
        <dbReference type="Proteomes" id="UP000282957"/>
    </source>
</evidence>
<dbReference type="OrthoDB" id="2083171at2"/>
<evidence type="ECO:0000313" key="2">
    <source>
        <dbReference type="EMBL" id="RVT95230.1"/>
    </source>
</evidence>
<organism evidence="2 3">
    <name type="scientific">Rhodovarius crocodyli</name>
    <dbReference type="NCBI Taxonomy" id="1979269"/>
    <lineage>
        <taxon>Bacteria</taxon>
        <taxon>Pseudomonadati</taxon>
        <taxon>Pseudomonadota</taxon>
        <taxon>Alphaproteobacteria</taxon>
        <taxon>Acetobacterales</taxon>
        <taxon>Roseomonadaceae</taxon>
        <taxon>Rhodovarius</taxon>
    </lineage>
</organism>
<keyword evidence="3" id="KW-1185">Reference proteome</keyword>
<dbReference type="RefSeq" id="WP_127788718.1">
    <property type="nucleotide sequence ID" value="NZ_SACL01000006.1"/>
</dbReference>
<dbReference type="EMBL" id="SACL01000006">
    <property type="protein sequence ID" value="RVT95230.1"/>
    <property type="molecule type" value="Genomic_DNA"/>
</dbReference>
<dbReference type="AlphaFoldDB" id="A0A437MC57"/>
<name>A0A437MC57_9PROT</name>
<dbReference type="Proteomes" id="UP000282957">
    <property type="component" value="Unassembled WGS sequence"/>
</dbReference>
<evidence type="ECO:0000259" key="1">
    <source>
        <dbReference type="Pfam" id="PF24875"/>
    </source>
</evidence>
<dbReference type="InterPro" id="IPR056638">
    <property type="entry name" value="DUF7736"/>
</dbReference>
<protein>
    <recommendedName>
        <fullName evidence="1">DUF7736 domain-containing protein</fullName>
    </recommendedName>
</protein>
<dbReference type="Pfam" id="PF24875">
    <property type="entry name" value="DUF7736"/>
    <property type="match status" value="1"/>
</dbReference>
<feature type="domain" description="DUF7736" evidence="1">
    <location>
        <begin position="7"/>
        <end position="65"/>
    </location>
</feature>